<reference evidence="9" key="2">
    <citation type="submission" date="2020-09" db="EMBL/GenBank/DDBJ databases">
        <authorList>
            <person name="Sun Q."/>
            <person name="Kim S."/>
        </authorList>
    </citation>
    <scope>NUCLEOTIDE SEQUENCE</scope>
    <source>
        <strain evidence="9">KCTC 12870</strain>
    </source>
</reference>
<dbReference type="EC" id="2.7.13.3" evidence="2"/>
<dbReference type="GO" id="GO:0000156">
    <property type="term" value="F:phosphorelay response regulator activity"/>
    <property type="evidence" value="ECO:0007669"/>
    <property type="project" value="TreeGrafter"/>
</dbReference>
<accession>A0A8J3DC21</accession>
<dbReference type="InterPro" id="IPR036097">
    <property type="entry name" value="HisK_dim/P_sf"/>
</dbReference>
<evidence type="ECO:0000256" key="2">
    <source>
        <dbReference type="ARBA" id="ARBA00012438"/>
    </source>
</evidence>
<evidence type="ECO:0000256" key="4">
    <source>
        <dbReference type="ARBA" id="ARBA00022741"/>
    </source>
</evidence>
<keyword evidence="10" id="KW-1185">Reference proteome</keyword>
<reference evidence="9" key="1">
    <citation type="journal article" date="2014" name="Int. J. Syst. Evol. Microbiol.">
        <title>Complete genome sequence of Corynebacterium casei LMG S-19264T (=DSM 44701T), isolated from a smear-ripened cheese.</title>
        <authorList>
            <consortium name="US DOE Joint Genome Institute (JGI-PGF)"/>
            <person name="Walter F."/>
            <person name="Albersmeier A."/>
            <person name="Kalinowski J."/>
            <person name="Ruckert C."/>
        </authorList>
    </citation>
    <scope>NUCLEOTIDE SEQUENCE</scope>
    <source>
        <strain evidence="9">KCTC 12870</strain>
    </source>
</reference>
<protein>
    <recommendedName>
        <fullName evidence="2">histidine kinase</fullName>
        <ecNumber evidence="2">2.7.13.3</ecNumber>
    </recommendedName>
</protein>
<dbReference type="PANTHER" id="PTHR42878">
    <property type="entry name" value="TWO-COMPONENT HISTIDINE KINASE"/>
    <property type="match status" value="1"/>
</dbReference>
<keyword evidence="5" id="KW-0418">Kinase</keyword>
<dbReference type="GO" id="GO:0005524">
    <property type="term" value="F:ATP binding"/>
    <property type="evidence" value="ECO:0007669"/>
    <property type="project" value="UniProtKB-KW"/>
</dbReference>
<dbReference type="InterPro" id="IPR036890">
    <property type="entry name" value="HATPase_C_sf"/>
</dbReference>
<dbReference type="Pfam" id="PF02518">
    <property type="entry name" value="HATPase_c"/>
    <property type="match status" value="1"/>
</dbReference>
<dbReference type="PROSITE" id="PS50109">
    <property type="entry name" value="HIS_KIN"/>
    <property type="match status" value="1"/>
</dbReference>
<evidence type="ECO:0000313" key="10">
    <source>
        <dbReference type="Proteomes" id="UP000642829"/>
    </source>
</evidence>
<gene>
    <name evidence="9" type="ORF">GCM10007047_17110</name>
</gene>
<dbReference type="AlphaFoldDB" id="A0A8J3DC21"/>
<dbReference type="SMART" id="SM00387">
    <property type="entry name" value="HATPase_c"/>
    <property type="match status" value="1"/>
</dbReference>
<dbReference type="EMBL" id="BMXG01000009">
    <property type="protein sequence ID" value="GHC01246.1"/>
    <property type="molecule type" value="Genomic_DNA"/>
</dbReference>
<dbReference type="Gene3D" id="1.10.287.130">
    <property type="match status" value="1"/>
</dbReference>
<comment type="catalytic activity">
    <reaction evidence="1">
        <text>ATP + protein L-histidine = ADP + protein N-phospho-L-histidine.</text>
        <dbReference type="EC" id="2.7.13.3"/>
    </reaction>
</comment>
<dbReference type="InterPro" id="IPR003594">
    <property type="entry name" value="HATPase_dom"/>
</dbReference>
<keyword evidence="3" id="KW-0808">Transferase</keyword>
<dbReference type="GO" id="GO:0007234">
    <property type="term" value="P:osmosensory signaling via phosphorelay pathway"/>
    <property type="evidence" value="ECO:0007669"/>
    <property type="project" value="TreeGrafter"/>
</dbReference>
<dbReference type="InterPro" id="IPR005467">
    <property type="entry name" value="His_kinase_dom"/>
</dbReference>
<organism evidence="9 10">
    <name type="scientific">Cerasicoccus arenae</name>
    <dbReference type="NCBI Taxonomy" id="424488"/>
    <lineage>
        <taxon>Bacteria</taxon>
        <taxon>Pseudomonadati</taxon>
        <taxon>Verrucomicrobiota</taxon>
        <taxon>Opitutia</taxon>
        <taxon>Puniceicoccales</taxon>
        <taxon>Cerasicoccaceae</taxon>
        <taxon>Cerasicoccus</taxon>
    </lineage>
</organism>
<dbReference type="InterPro" id="IPR004358">
    <property type="entry name" value="Sig_transdc_His_kin-like_C"/>
</dbReference>
<feature type="domain" description="Histidine kinase" evidence="8">
    <location>
        <begin position="150"/>
        <end position="365"/>
    </location>
</feature>
<proteinExistence type="predicted"/>
<dbReference type="SUPFAM" id="SSF55874">
    <property type="entry name" value="ATPase domain of HSP90 chaperone/DNA topoisomerase II/histidine kinase"/>
    <property type="match status" value="1"/>
</dbReference>
<dbReference type="PANTHER" id="PTHR42878:SF7">
    <property type="entry name" value="SENSOR HISTIDINE KINASE GLRK"/>
    <property type="match status" value="1"/>
</dbReference>
<dbReference type="InterPro" id="IPR050351">
    <property type="entry name" value="BphY/WalK/GraS-like"/>
</dbReference>
<dbReference type="GO" id="GO:0000155">
    <property type="term" value="F:phosphorelay sensor kinase activity"/>
    <property type="evidence" value="ECO:0007669"/>
    <property type="project" value="InterPro"/>
</dbReference>
<evidence type="ECO:0000256" key="1">
    <source>
        <dbReference type="ARBA" id="ARBA00000085"/>
    </source>
</evidence>
<dbReference type="GO" id="GO:0030295">
    <property type="term" value="F:protein kinase activator activity"/>
    <property type="evidence" value="ECO:0007669"/>
    <property type="project" value="TreeGrafter"/>
</dbReference>
<dbReference type="SUPFAM" id="SSF47384">
    <property type="entry name" value="Homodimeric domain of signal transducing histidine kinase"/>
    <property type="match status" value="1"/>
</dbReference>
<dbReference type="RefSeq" id="WP_189514082.1">
    <property type="nucleotide sequence ID" value="NZ_BMXG01000009.1"/>
</dbReference>
<evidence type="ECO:0000259" key="8">
    <source>
        <dbReference type="PROSITE" id="PS50109"/>
    </source>
</evidence>
<name>A0A8J3DC21_9BACT</name>
<evidence type="ECO:0000256" key="3">
    <source>
        <dbReference type="ARBA" id="ARBA00022679"/>
    </source>
</evidence>
<dbReference type="Proteomes" id="UP000642829">
    <property type="component" value="Unassembled WGS sequence"/>
</dbReference>
<evidence type="ECO:0000256" key="7">
    <source>
        <dbReference type="ARBA" id="ARBA00023012"/>
    </source>
</evidence>
<keyword evidence="6" id="KW-0067">ATP-binding</keyword>
<keyword evidence="4" id="KW-0547">Nucleotide-binding</keyword>
<evidence type="ECO:0000313" key="9">
    <source>
        <dbReference type="EMBL" id="GHC01246.1"/>
    </source>
</evidence>
<dbReference type="PRINTS" id="PR00344">
    <property type="entry name" value="BCTRLSENSOR"/>
</dbReference>
<dbReference type="Gene3D" id="3.30.565.10">
    <property type="entry name" value="Histidine kinase-like ATPase, C-terminal domain"/>
    <property type="match status" value="1"/>
</dbReference>
<evidence type="ECO:0000256" key="5">
    <source>
        <dbReference type="ARBA" id="ARBA00022777"/>
    </source>
</evidence>
<sequence length="365" mass="40693">MSGKIYQDQFTLLEQISCPVALVDENLTLHFANNAFEQRIGELPILGDLETILANPEAVMRSLQAASQISGLLPLRIESLRGSEALLGLISRVTFAGRPMFLIQGSQTDSNRYYKINREMEFVAHALSRERRIAQEHENTCHAIEAFIDVLVHDIRSPLATVVQGLGLLPDEVAAENREYSRVLMHEIKLSSERLVDFVDSLYAHSQVHRAKLVLESIDLSILLANLQVDLRSLLTECGGELTGPSLLPVVKADRQLLRQLLQNLLQNSVKFRHTERALKIQIGCDRLNDSHLELFVKDNGQGFDPSRLKNLFNPYVRTGQSNNDGLGIGLATCKSIADKHGWAIRAEGDPGKGATFRVKIPSWC</sequence>
<comment type="caution">
    <text evidence="9">The sequence shown here is derived from an EMBL/GenBank/DDBJ whole genome shotgun (WGS) entry which is preliminary data.</text>
</comment>
<keyword evidence="7" id="KW-0902">Two-component regulatory system</keyword>
<evidence type="ECO:0000256" key="6">
    <source>
        <dbReference type="ARBA" id="ARBA00022840"/>
    </source>
</evidence>